<dbReference type="Gene3D" id="3.40.50.1000">
    <property type="entry name" value="HAD superfamily/HAD-like"/>
    <property type="match status" value="1"/>
</dbReference>
<dbReference type="Proteomes" id="UP000188879">
    <property type="component" value="Unassembled WGS sequence"/>
</dbReference>
<dbReference type="NCBIfam" id="TIGR01509">
    <property type="entry name" value="HAD-SF-IA-v3"/>
    <property type="match status" value="1"/>
</dbReference>
<keyword evidence="2" id="KW-1185">Reference proteome</keyword>
<dbReference type="GO" id="GO:0016787">
    <property type="term" value="F:hydrolase activity"/>
    <property type="evidence" value="ECO:0007669"/>
    <property type="project" value="UniProtKB-KW"/>
</dbReference>
<name>A0A1V2H6X1_9PROT</name>
<comment type="caution">
    <text evidence="1">The sequence shown here is derived from an EMBL/GenBank/DDBJ whole genome shotgun (WGS) entry which is preliminary data.</text>
</comment>
<dbReference type="Gene3D" id="1.10.150.240">
    <property type="entry name" value="Putative phosphatase, domain 2"/>
    <property type="match status" value="1"/>
</dbReference>
<dbReference type="AlphaFoldDB" id="A0A1V2H6X1"/>
<sequence>MTIAAVIFDMDGLLFDSERLACQSILASMAAAGHPYTQADFLQLVGRPWSVNRAGLAERLGPAVDIEALRQDWHARYALLCEELALKPGVLALLDRLDALRLPRAICTSSSHADVARNLALHGLAPRFDAVIAAGDYPRGKPAPDPFLAAAARLGIPPERCLALEDSHNGVRAAAAAGMRTVMIPDMLPADDAMRALCHAVLPDLHAVCALLD</sequence>
<proteinExistence type="predicted"/>
<dbReference type="EMBL" id="MLCO01000021">
    <property type="protein sequence ID" value="ONG58167.1"/>
    <property type="molecule type" value="Genomic_DNA"/>
</dbReference>
<accession>A0A1V2H6X1</accession>
<dbReference type="PANTHER" id="PTHR18901">
    <property type="entry name" value="2-DEOXYGLUCOSE-6-PHOSPHATE PHOSPHATASE 2"/>
    <property type="match status" value="1"/>
</dbReference>
<dbReference type="InterPro" id="IPR036412">
    <property type="entry name" value="HAD-like_sf"/>
</dbReference>
<dbReference type="PANTHER" id="PTHR18901:SF38">
    <property type="entry name" value="PSEUDOURIDINE-5'-PHOSPHATASE"/>
    <property type="match status" value="1"/>
</dbReference>
<dbReference type="Pfam" id="PF00702">
    <property type="entry name" value="Hydrolase"/>
    <property type="match status" value="1"/>
</dbReference>
<dbReference type="InterPro" id="IPR006439">
    <property type="entry name" value="HAD-SF_hydro_IA"/>
</dbReference>
<dbReference type="CDD" id="cd07505">
    <property type="entry name" value="HAD_BPGM-like"/>
    <property type="match status" value="1"/>
</dbReference>
<dbReference type="SFLD" id="SFLDS00003">
    <property type="entry name" value="Haloacid_Dehalogenase"/>
    <property type="match status" value="1"/>
</dbReference>
<evidence type="ECO:0000313" key="1">
    <source>
        <dbReference type="EMBL" id="ONG58167.1"/>
    </source>
</evidence>
<keyword evidence="1" id="KW-0378">Hydrolase</keyword>
<dbReference type="SUPFAM" id="SSF56784">
    <property type="entry name" value="HAD-like"/>
    <property type="match status" value="1"/>
</dbReference>
<evidence type="ECO:0000313" key="2">
    <source>
        <dbReference type="Proteomes" id="UP000188879"/>
    </source>
</evidence>
<dbReference type="OrthoDB" id="9800058at2"/>
<organism evidence="1 2">
    <name type="scientific">Teichococcus deserti</name>
    <dbReference type="NCBI Taxonomy" id="1817963"/>
    <lineage>
        <taxon>Bacteria</taxon>
        <taxon>Pseudomonadati</taxon>
        <taxon>Pseudomonadota</taxon>
        <taxon>Alphaproteobacteria</taxon>
        <taxon>Acetobacterales</taxon>
        <taxon>Roseomonadaceae</taxon>
        <taxon>Roseomonas</taxon>
    </lineage>
</organism>
<protein>
    <submittedName>
        <fullName evidence="1">HAD family hydrolase</fullName>
    </submittedName>
</protein>
<gene>
    <name evidence="1" type="ORF">BKE38_03500</name>
</gene>
<dbReference type="InterPro" id="IPR023214">
    <property type="entry name" value="HAD_sf"/>
</dbReference>
<dbReference type="SFLD" id="SFLDG01129">
    <property type="entry name" value="C1.5:_HAD__Beta-PGM__Phosphata"/>
    <property type="match status" value="1"/>
</dbReference>
<reference evidence="1 2" key="1">
    <citation type="submission" date="2016-10" db="EMBL/GenBank/DDBJ databases">
        <title>Draft Genome sequence of Roseomonas sp. strain M3.</title>
        <authorList>
            <person name="Subhash Y."/>
            <person name="Lee S."/>
        </authorList>
    </citation>
    <scope>NUCLEOTIDE SEQUENCE [LARGE SCALE GENOMIC DNA]</scope>
    <source>
        <strain evidence="1 2">M3</strain>
    </source>
</reference>
<dbReference type="RefSeq" id="WP_076955994.1">
    <property type="nucleotide sequence ID" value="NZ_MLCO01000021.1"/>
</dbReference>
<dbReference type="SFLD" id="SFLDG01135">
    <property type="entry name" value="C1.5.6:_HAD__Beta-PGM__Phospha"/>
    <property type="match status" value="1"/>
</dbReference>
<dbReference type="InterPro" id="IPR023198">
    <property type="entry name" value="PGP-like_dom2"/>
</dbReference>